<dbReference type="GO" id="GO:0003677">
    <property type="term" value="F:DNA binding"/>
    <property type="evidence" value="ECO:0007669"/>
    <property type="project" value="UniProtKB-KW"/>
</dbReference>
<keyword evidence="7 15" id="KW-0067">ATP-binding</keyword>
<evidence type="ECO:0000256" key="3">
    <source>
        <dbReference type="ARBA" id="ARBA00022741"/>
    </source>
</evidence>
<evidence type="ECO:0000256" key="6">
    <source>
        <dbReference type="ARBA" id="ARBA00022806"/>
    </source>
</evidence>
<dbReference type="InterPro" id="IPR012340">
    <property type="entry name" value="NA-bd_OB-fold"/>
</dbReference>
<dbReference type="AlphaFoldDB" id="A0A517QRX3"/>
<dbReference type="Gene3D" id="3.40.50.300">
    <property type="entry name" value="P-loop containing nucleotide triphosphate hydrolases"/>
    <property type="match status" value="2"/>
</dbReference>
<dbReference type="InterPro" id="IPR001650">
    <property type="entry name" value="Helicase_C-like"/>
</dbReference>
<evidence type="ECO:0000256" key="14">
    <source>
        <dbReference type="ARBA" id="ARBA00048988"/>
    </source>
</evidence>
<dbReference type="EC" id="5.6.2.4" evidence="13 15"/>
<evidence type="ECO:0000256" key="8">
    <source>
        <dbReference type="ARBA" id="ARBA00023125"/>
    </source>
</evidence>
<dbReference type="NCBIfam" id="NF008168">
    <property type="entry name" value="PRK10917.2-2"/>
    <property type="match status" value="1"/>
</dbReference>
<dbReference type="SMART" id="SM00490">
    <property type="entry name" value="HELICc"/>
    <property type="match status" value="2"/>
</dbReference>
<evidence type="ECO:0000256" key="10">
    <source>
        <dbReference type="ARBA" id="ARBA00023204"/>
    </source>
</evidence>
<dbReference type="InterPro" id="IPR047112">
    <property type="entry name" value="RecG/Mfd"/>
</dbReference>
<keyword evidence="19" id="KW-1185">Reference proteome</keyword>
<dbReference type="EMBL" id="CP036267">
    <property type="protein sequence ID" value="QDT34368.1"/>
    <property type="molecule type" value="Genomic_DNA"/>
</dbReference>
<keyword evidence="9 15" id="KW-0233">DNA recombination</keyword>
<gene>
    <name evidence="18" type="primary">recG</name>
    <name evidence="18" type="ORF">Mal48_36280</name>
</gene>
<evidence type="ECO:0000256" key="11">
    <source>
        <dbReference type="ARBA" id="ARBA00023235"/>
    </source>
</evidence>
<feature type="domain" description="Helicase ATP-binding" evidence="16">
    <location>
        <begin position="277"/>
        <end position="439"/>
    </location>
</feature>
<dbReference type="SMART" id="SM00487">
    <property type="entry name" value="DEXDc"/>
    <property type="match status" value="1"/>
</dbReference>
<evidence type="ECO:0000256" key="15">
    <source>
        <dbReference type="RuleBase" id="RU363016"/>
    </source>
</evidence>
<dbReference type="GO" id="GO:0006310">
    <property type="term" value="P:DNA recombination"/>
    <property type="evidence" value="ECO:0007669"/>
    <property type="project" value="UniProtKB-UniRule"/>
</dbReference>
<dbReference type="GO" id="GO:0043138">
    <property type="term" value="F:3'-5' DNA helicase activity"/>
    <property type="evidence" value="ECO:0007669"/>
    <property type="project" value="UniProtKB-EC"/>
</dbReference>
<sequence length="690" mass="77664">MPELTLNTDVQFLPGVGPRWAELLRKLNVETIEDLLWTLPRDILDFSHVCPPEELKADKPQTVRGKVVDVDARPLRNNRTMTAALLDCSTDFVRGVWFNQPWMRNRLVEGQSVIFSGKPKFNQGRWEFSHPNVQWLDEDDSETGGVILTRYRLTDGLKVHKLRQIIGSGIESVIDQIPDPLPESFRARLKMPSLSKAIQSVHQPSSKDEYDAARRRIVFDDLFEFQLGLALRRRQWRARQNAPKFETTAKIDARIRRLFPFQFTDGQNLAVSDLSNDLRSGYAMHRLIQADVGAGKTVVAIYALLVAIAHGYQGALMAPTELLANQHWETLCELLGESRIEKELLTGSLTPKERQRVLDGLASGSIQLVVGTQALIQKGVSFEKLGMVIIDEQHKFGVAQRAQFSNDSGPPPHILVMTATPIPRTLCLTQFGDLDITIVKDRPKGRQSVVTSRISTSPQKRKAWEFLKEKLRSGRQMYIVCPLVDTSSKMEAASAEETFQKMKASLPDFKLGLVHGRIDREERNETMAAFRDHEIDVLVSTTVIEVGVDVPNATLMVILDAERFGLSQLHQLRGRIARGKHRGYCFLVSGSDSPEANARLAALENSSDGFVVAEQDFELRGPGDVLGTRQHGALPLRFADFLKDEKMLEQARKEAFHLVRSGDFDSPEFAKFKEKVLDRFSKLLDLPRSG</sequence>
<keyword evidence="6 15" id="KW-0347">Helicase</keyword>
<dbReference type="PROSITE" id="PS51194">
    <property type="entry name" value="HELICASE_CTER"/>
    <property type="match status" value="1"/>
</dbReference>
<evidence type="ECO:0000313" key="19">
    <source>
        <dbReference type="Proteomes" id="UP000315724"/>
    </source>
</evidence>
<evidence type="ECO:0000256" key="1">
    <source>
        <dbReference type="ARBA" id="ARBA00007504"/>
    </source>
</evidence>
<dbReference type="InterPro" id="IPR027417">
    <property type="entry name" value="P-loop_NTPase"/>
</dbReference>
<evidence type="ECO:0000256" key="13">
    <source>
        <dbReference type="ARBA" id="ARBA00034808"/>
    </source>
</evidence>
<keyword evidence="3 15" id="KW-0547">Nucleotide-binding</keyword>
<dbReference type="InterPro" id="IPR014001">
    <property type="entry name" value="Helicase_ATP-bd"/>
</dbReference>
<keyword evidence="11" id="KW-0413">Isomerase</keyword>
<dbReference type="SUPFAM" id="SSF50249">
    <property type="entry name" value="Nucleic acid-binding proteins"/>
    <property type="match status" value="1"/>
</dbReference>
<feature type="domain" description="Helicase C-terminal" evidence="17">
    <location>
        <begin position="473"/>
        <end position="618"/>
    </location>
</feature>
<dbReference type="Pfam" id="PF19833">
    <property type="entry name" value="RecG_dom3_C"/>
    <property type="match status" value="1"/>
</dbReference>
<dbReference type="RefSeq" id="WP_145202207.1">
    <property type="nucleotide sequence ID" value="NZ_CP036267.1"/>
</dbReference>
<dbReference type="NCBIfam" id="TIGR00643">
    <property type="entry name" value="recG"/>
    <property type="match status" value="1"/>
</dbReference>
<evidence type="ECO:0000256" key="5">
    <source>
        <dbReference type="ARBA" id="ARBA00022801"/>
    </source>
</evidence>
<comment type="catalytic activity">
    <reaction evidence="14 15">
        <text>ATP + H2O = ADP + phosphate + H(+)</text>
        <dbReference type="Rhea" id="RHEA:13065"/>
        <dbReference type="ChEBI" id="CHEBI:15377"/>
        <dbReference type="ChEBI" id="CHEBI:15378"/>
        <dbReference type="ChEBI" id="CHEBI:30616"/>
        <dbReference type="ChEBI" id="CHEBI:43474"/>
        <dbReference type="ChEBI" id="CHEBI:456216"/>
        <dbReference type="EC" id="5.6.2.4"/>
    </reaction>
</comment>
<name>A0A517QRX3_9PLAN</name>
<dbReference type="GO" id="GO:0006281">
    <property type="term" value="P:DNA repair"/>
    <property type="evidence" value="ECO:0007669"/>
    <property type="project" value="UniProtKB-UniRule"/>
</dbReference>
<dbReference type="InterPro" id="IPR011545">
    <property type="entry name" value="DEAD/DEAH_box_helicase_dom"/>
</dbReference>
<comment type="function">
    <text evidence="15">Plays a critical role in recombination and DNA repair. Helps process Holliday junction intermediates to mature products by catalyzing branch migration. Has replication fork regression activity, unwinds stalled or blocked replication forks to make a HJ that can be resolved. Has a DNA unwinding activity characteristic of a DNA helicase with 3'-5' polarity.</text>
</comment>
<dbReference type="GO" id="GO:0016887">
    <property type="term" value="F:ATP hydrolysis activity"/>
    <property type="evidence" value="ECO:0007669"/>
    <property type="project" value="RHEA"/>
</dbReference>
<keyword evidence="4 15" id="KW-0227">DNA damage</keyword>
<keyword evidence="10 15" id="KW-0234">DNA repair</keyword>
<dbReference type="CDD" id="cd04488">
    <property type="entry name" value="RecG_wedge_OBF"/>
    <property type="match status" value="1"/>
</dbReference>
<evidence type="ECO:0000256" key="2">
    <source>
        <dbReference type="ARBA" id="ARBA00017846"/>
    </source>
</evidence>
<evidence type="ECO:0000259" key="16">
    <source>
        <dbReference type="PROSITE" id="PS51192"/>
    </source>
</evidence>
<dbReference type="SUPFAM" id="SSF52540">
    <property type="entry name" value="P-loop containing nucleoside triphosphate hydrolases"/>
    <property type="match status" value="2"/>
</dbReference>
<dbReference type="PANTHER" id="PTHR47964:SF1">
    <property type="entry name" value="ATP-DEPENDENT DNA HELICASE HOMOLOG RECG, CHLOROPLASTIC"/>
    <property type="match status" value="1"/>
</dbReference>
<dbReference type="InterPro" id="IPR004609">
    <property type="entry name" value="ATP-dep_DNA_helicase_RecG"/>
</dbReference>
<comment type="catalytic activity">
    <reaction evidence="12 15">
        <text>Couples ATP hydrolysis with the unwinding of duplex DNA by translocating in the 3'-5' direction.</text>
        <dbReference type="EC" id="5.6.2.4"/>
    </reaction>
</comment>
<dbReference type="OrthoDB" id="9804325at2"/>
<evidence type="ECO:0000256" key="12">
    <source>
        <dbReference type="ARBA" id="ARBA00034617"/>
    </source>
</evidence>
<dbReference type="Gene3D" id="2.40.50.140">
    <property type="entry name" value="Nucleic acid-binding proteins"/>
    <property type="match status" value="1"/>
</dbReference>
<dbReference type="PANTHER" id="PTHR47964">
    <property type="entry name" value="ATP-DEPENDENT DNA HELICASE HOMOLOG RECG, CHLOROPLASTIC"/>
    <property type="match status" value="1"/>
</dbReference>
<reference evidence="18 19" key="1">
    <citation type="submission" date="2019-02" db="EMBL/GenBank/DDBJ databases">
        <title>Deep-cultivation of Planctomycetes and their phenomic and genomic characterization uncovers novel biology.</title>
        <authorList>
            <person name="Wiegand S."/>
            <person name="Jogler M."/>
            <person name="Boedeker C."/>
            <person name="Pinto D."/>
            <person name="Vollmers J."/>
            <person name="Rivas-Marin E."/>
            <person name="Kohn T."/>
            <person name="Peeters S.H."/>
            <person name="Heuer A."/>
            <person name="Rast P."/>
            <person name="Oberbeckmann S."/>
            <person name="Bunk B."/>
            <person name="Jeske O."/>
            <person name="Meyerdierks A."/>
            <person name="Storesund J.E."/>
            <person name="Kallscheuer N."/>
            <person name="Luecker S."/>
            <person name="Lage O.M."/>
            <person name="Pohl T."/>
            <person name="Merkel B.J."/>
            <person name="Hornburger P."/>
            <person name="Mueller R.-W."/>
            <person name="Bruemmer F."/>
            <person name="Labrenz M."/>
            <person name="Spormann A.M."/>
            <person name="Op den Camp H."/>
            <person name="Overmann J."/>
            <person name="Amann R."/>
            <person name="Jetten M.S.M."/>
            <person name="Mascher T."/>
            <person name="Medema M.H."/>
            <person name="Devos D.P."/>
            <person name="Kaster A.-K."/>
            <person name="Ovreas L."/>
            <person name="Rohde M."/>
            <person name="Galperin M.Y."/>
            <person name="Jogler C."/>
        </authorList>
    </citation>
    <scope>NUCLEOTIDE SEQUENCE [LARGE SCALE GENOMIC DNA]</scope>
    <source>
        <strain evidence="18 19">Mal48</strain>
    </source>
</reference>
<dbReference type="NCBIfam" id="NF008165">
    <property type="entry name" value="PRK10917.1-3"/>
    <property type="match status" value="1"/>
</dbReference>
<dbReference type="Proteomes" id="UP000315724">
    <property type="component" value="Chromosome"/>
</dbReference>
<accession>A0A517QRX3</accession>
<dbReference type="Pfam" id="PF17191">
    <property type="entry name" value="RecG_wedge"/>
    <property type="match status" value="1"/>
</dbReference>
<dbReference type="InterPro" id="IPR045562">
    <property type="entry name" value="RecG_dom3_C"/>
</dbReference>
<dbReference type="CDD" id="cd17992">
    <property type="entry name" value="DEXHc_RecG"/>
    <property type="match status" value="1"/>
</dbReference>
<evidence type="ECO:0000313" key="18">
    <source>
        <dbReference type="EMBL" id="QDT34368.1"/>
    </source>
</evidence>
<proteinExistence type="inferred from homology"/>
<dbReference type="Pfam" id="PF00271">
    <property type="entry name" value="Helicase_C"/>
    <property type="match status" value="1"/>
</dbReference>
<evidence type="ECO:0000256" key="7">
    <source>
        <dbReference type="ARBA" id="ARBA00022840"/>
    </source>
</evidence>
<protein>
    <recommendedName>
        <fullName evidence="2 15">ATP-dependent DNA helicase RecG</fullName>
        <ecNumber evidence="13 15">5.6.2.4</ecNumber>
    </recommendedName>
</protein>
<keyword evidence="5 15" id="KW-0378">Hydrolase</keyword>
<dbReference type="KEGG" id="tpol:Mal48_36280"/>
<dbReference type="PROSITE" id="PS51192">
    <property type="entry name" value="HELICASE_ATP_BIND_1"/>
    <property type="match status" value="1"/>
</dbReference>
<comment type="similarity">
    <text evidence="1 15">Belongs to the helicase family. RecG subfamily.</text>
</comment>
<evidence type="ECO:0000259" key="17">
    <source>
        <dbReference type="PROSITE" id="PS51194"/>
    </source>
</evidence>
<evidence type="ECO:0000256" key="4">
    <source>
        <dbReference type="ARBA" id="ARBA00022763"/>
    </source>
</evidence>
<keyword evidence="8" id="KW-0238">DNA-binding</keyword>
<dbReference type="GO" id="GO:0005524">
    <property type="term" value="F:ATP binding"/>
    <property type="evidence" value="ECO:0007669"/>
    <property type="project" value="UniProtKB-KW"/>
</dbReference>
<organism evidence="18 19">
    <name type="scientific">Thalassoglobus polymorphus</name>
    <dbReference type="NCBI Taxonomy" id="2527994"/>
    <lineage>
        <taxon>Bacteria</taxon>
        <taxon>Pseudomonadati</taxon>
        <taxon>Planctomycetota</taxon>
        <taxon>Planctomycetia</taxon>
        <taxon>Planctomycetales</taxon>
        <taxon>Planctomycetaceae</taxon>
        <taxon>Thalassoglobus</taxon>
    </lineage>
</organism>
<dbReference type="InterPro" id="IPR033454">
    <property type="entry name" value="RecG_wedge"/>
</dbReference>
<evidence type="ECO:0000256" key="9">
    <source>
        <dbReference type="ARBA" id="ARBA00023172"/>
    </source>
</evidence>
<dbReference type="Pfam" id="PF00270">
    <property type="entry name" value="DEAD"/>
    <property type="match status" value="1"/>
</dbReference>